<protein>
    <submittedName>
        <fullName evidence="2">Uncharacterized protein</fullName>
    </submittedName>
</protein>
<evidence type="ECO:0000313" key="3">
    <source>
        <dbReference type="Proteomes" id="UP000266996"/>
    </source>
</evidence>
<gene>
    <name evidence="2" type="primary">71</name>
    <name evidence="2" type="ORF">PBI_DRMANHATTAN_71</name>
</gene>
<organism evidence="2 3">
    <name type="scientific">Arthrobacter phage DrManhattan</name>
    <dbReference type="NCBI Taxonomy" id="2419955"/>
    <lineage>
        <taxon>Viruses</taxon>
        <taxon>Duplodnaviria</taxon>
        <taxon>Heunggongvirae</taxon>
        <taxon>Uroviricota</taxon>
        <taxon>Caudoviricetes</taxon>
        <taxon>Casidaviridae</taxon>
        <taxon>Manhattanvirus</taxon>
        <taxon>Manhattanvirus drmanhattan</taxon>
    </lineage>
</organism>
<dbReference type="Proteomes" id="UP000266996">
    <property type="component" value="Segment"/>
</dbReference>
<feature type="region of interest" description="Disordered" evidence="1">
    <location>
        <begin position="22"/>
        <end position="57"/>
    </location>
</feature>
<evidence type="ECO:0000313" key="2">
    <source>
        <dbReference type="EMBL" id="AYN57789.1"/>
    </source>
</evidence>
<dbReference type="KEGG" id="vg:55006636"/>
<proteinExistence type="predicted"/>
<name>A0A3G2KFN1_9CAUD</name>
<keyword evidence="3" id="KW-1185">Reference proteome</keyword>
<accession>A0A3G2KFN1</accession>
<evidence type="ECO:0000256" key="1">
    <source>
        <dbReference type="SAM" id="MobiDB-lite"/>
    </source>
</evidence>
<reference evidence="3" key="1">
    <citation type="submission" date="2018-09" db="EMBL/GenBank/DDBJ databases">
        <authorList>
            <person name="Rimple P.A."/>
            <person name="Stoner T.H."/>
            <person name="Garlena R.A."/>
            <person name="Russell D.A."/>
            <person name="Pope W.H."/>
            <person name="Jacobs-Sera D."/>
            <person name="Hatfull G.F."/>
        </authorList>
    </citation>
    <scope>NUCLEOTIDE SEQUENCE [LARGE SCALE GENOMIC DNA]</scope>
</reference>
<dbReference type="RefSeq" id="YP_009815414.1">
    <property type="nucleotide sequence ID" value="NC_048093.1"/>
</dbReference>
<dbReference type="GeneID" id="55006636"/>
<sequence>MTIVLQIRDYAVGLRVGLSFGRVQKEAPTPSPKQEAPAPARKTPLGFQRNDPSPSEE</sequence>
<dbReference type="EMBL" id="MH834610">
    <property type="protein sequence ID" value="AYN57789.1"/>
    <property type="molecule type" value="Genomic_DNA"/>
</dbReference>